<protein>
    <submittedName>
        <fullName evidence="2">Uncharacterized protein</fullName>
    </submittedName>
</protein>
<comment type="caution">
    <text evidence="2">The sequence shown here is derived from an EMBL/GenBank/DDBJ whole genome shotgun (WGS) entry which is preliminary data.</text>
</comment>
<proteinExistence type="predicted"/>
<evidence type="ECO:0000313" key="2">
    <source>
        <dbReference type="EMBL" id="GIY32557.1"/>
    </source>
</evidence>
<sequence>MYKFLPQRGEGSEGRGGTRRLCTKSLFPSTARESRFQDSGQGRLWGAAAAAAAKARTPQPIASCPIHAEHTQLREKNRKMVKMLLFFFFF</sequence>
<dbReference type="Proteomes" id="UP001054837">
    <property type="component" value="Unassembled WGS sequence"/>
</dbReference>
<feature type="region of interest" description="Disordered" evidence="1">
    <location>
        <begin position="1"/>
        <end position="21"/>
    </location>
</feature>
<accession>A0AAV4SG81</accession>
<evidence type="ECO:0000313" key="3">
    <source>
        <dbReference type="Proteomes" id="UP001054837"/>
    </source>
</evidence>
<evidence type="ECO:0000256" key="1">
    <source>
        <dbReference type="SAM" id="MobiDB-lite"/>
    </source>
</evidence>
<dbReference type="EMBL" id="BPLQ01007821">
    <property type="protein sequence ID" value="GIY32557.1"/>
    <property type="molecule type" value="Genomic_DNA"/>
</dbReference>
<dbReference type="AlphaFoldDB" id="A0AAV4SG81"/>
<gene>
    <name evidence="2" type="ORF">CDAR_302161</name>
</gene>
<organism evidence="2 3">
    <name type="scientific">Caerostris darwini</name>
    <dbReference type="NCBI Taxonomy" id="1538125"/>
    <lineage>
        <taxon>Eukaryota</taxon>
        <taxon>Metazoa</taxon>
        <taxon>Ecdysozoa</taxon>
        <taxon>Arthropoda</taxon>
        <taxon>Chelicerata</taxon>
        <taxon>Arachnida</taxon>
        <taxon>Araneae</taxon>
        <taxon>Araneomorphae</taxon>
        <taxon>Entelegynae</taxon>
        <taxon>Araneoidea</taxon>
        <taxon>Araneidae</taxon>
        <taxon>Caerostris</taxon>
    </lineage>
</organism>
<reference evidence="2 3" key="1">
    <citation type="submission" date="2021-06" db="EMBL/GenBank/DDBJ databases">
        <title>Caerostris darwini draft genome.</title>
        <authorList>
            <person name="Kono N."/>
            <person name="Arakawa K."/>
        </authorList>
    </citation>
    <scope>NUCLEOTIDE SEQUENCE [LARGE SCALE GENOMIC DNA]</scope>
</reference>
<name>A0AAV4SG81_9ARAC</name>
<keyword evidence="3" id="KW-1185">Reference proteome</keyword>